<accession>A0A2R8QAK7</accession>
<dbReference type="GeneTree" id="ENSGT00940000156271"/>
<dbReference type="ZFIN" id="ZDB-GENE-200617-1">
    <property type="gene designation" value="cenpq"/>
</dbReference>
<evidence type="ECO:0000256" key="5">
    <source>
        <dbReference type="ARBA" id="ARBA00022454"/>
    </source>
</evidence>
<evidence type="ECO:0000313" key="13">
    <source>
        <dbReference type="ZFIN" id="ZDB-GENE-200617-1"/>
    </source>
</evidence>
<dbReference type="GeneID" id="101885540"/>
<keyword evidence="7" id="KW-0137">Centromere</keyword>
<evidence type="ECO:0000256" key="1">
    <source>
        <dbReference type="ARBA" id="ARBA00004123"/>
    </source>
</evidence>
<dbReference type="EMBL" id="CU571081">
    <property type="status" value="NOT_ANNOTATED_CDS"/>
    <property type="molecule type" value="Genomic_DNA"/>
</dbReference>
<feature type="coiled-coil region" evidence="8">
    <location>
        <begin position="140"/>
        <end position="181"/>
    </location>
</feature>
<reference evidence="12" key="2">
    <citation type="journal article" date="2011" name="Chromosoma">
        <title>The ABCs of CENPs.</title>
        <authorList>
            <person name="Perpelescu M."/>
            <person name="Fukagawa T."/>
        </authorList>
    </citation>
    <scope>NUCLEOTIDE SEQUENCE</scope>
    <source>
        <strain evidence="12">Tuebingen</strain>
    </source>
</reference>
<dbReference type="AGR" id="ZFIN:ZDB-GENE-200617-1"/>
<evidence type="ECO:0000256" key="2">
    <source>
        <dbReference type="ARBA" id="ARBA00004584"/>
    </source>
</evidence>
<dbReference type="GO" id="GO:0005634">
    <property type="term" value="C:nucleus"/>
    <property type="evidence" value="ECO:0007669"/>
    <property type="project" value="UniProtKB-SubCell"/>
</dbReference>
<reference evidence="12" key="4">
    <citation type="journal article" date="2016" name="BMC Genomics">
        <title>Gene evolution and gene expression after whole genome duplication in fish: the PhyloFish database.</title>
        <authorList>
            <person name="Pasquier J."/>
            <person name="Cabau C."/>
            <person name="Nguyen T."/>
            <person name="Jouanno E."/>
            <person name="Severac D."/>
            <person name="Braasch I."/>
            <person name="Journot L."/>
            <person name="Pontarotti P."/>
            <person name="Klopp C."/>
            <person name="Postlethwait J.H."/>
            <person name="Guiguen Y."/>
            <person name="Bobe J."/>
        </authorList>
    </citation>
    <scope>NUCLEOTIDE SEQUENCE</scope>
    <source>
        <strain evidence="12">Tuebingen</strain>
    </source>
</reference>
<dbReference type="GO" id="GO:0000775">
    <property type="term" value="C:chromosome, centromeric region"/>
    <property type="evidence" value="ECO:0007669"/>
    <property type="project" value="UniProtKB-SubCell"/>
</dbReference>
<evidence type="ECO:0000256" key="8">
    <source>
        <dbReference type="SAM" id="Coils"/>
    </source>
</evidence>
<organism evidence="10">
    <name type="scientific">Danio rerio</name>
    <name type="common">Zebrafish</name>
    <name type="synonym">Brachydanio rerio</name>
    <dbReference type="NCBI Taxonomy" id="7955"/>
    <lineage>
        <taxon>Eukaryota</taxon>
        <taxon>Metazoa</taxon>
        <taxon>Chordata</taxon>
        <taxon>Craniata</taxon>
        <taxon>Vertebrata</taxon>
        <taxon>Euteleostomi</taxon>
        <taxon>Actinopterygii</taxon>
        <taxon>Neopterygii</taxon>
        <taxon>Teleostei</taxon>
        <taxon>Ostariophysi</taxon>
        <taxon>Cypriniformes</taxon>
        <taxon>Danionidae</taxon>
        <taxon>Danioninae</taxon>
        <taxon>Danio</taxon>
    </lineage>
</organism>
<keyword evidence="11" id="KW-1185">Reference proteome</keyword>
<dbReference type="Bgee" id="ENSDARG00000041570">
    <property type="expression patterns" value="Expressed in testis and 28 other cell types or tissues"/>
</dbReference>
<reference evidence="10" key="5">
    <citation type="submission" date="2018-04" db="UniProtKB">
        <authorList>
            <consortium name="Ensembl"/>
        </authorList>
    </citation>
    <scope>IDENTIFICATION</scope>
    <source>
        <strain evidence="10">Tuebingen</strain>
    </source>
</reference>
<feature type="region of interest" description="Disordered" evidence="9">
    <location>
        <begin position="112"/>
        <end position="137"/>
    </location>
</feature>
<dbReference type="Proteomes" id="UP000000437">
    <property type="component" value="Chromosome 1"/>
</dbReference>
<evidence type="ECO:0000256" key="3">
    <source>
        <dbReference type="ARBA" id="ARBA00008191"/>
    </source>
</evidence>
<dbReference type="InterPro" id="IPR025212">
    <property type="entry name" value="CAD_CENP-Q"/>
</dbReference>
<keyword evidence="6" id="KW-0539">Nucleus</keyword>
<reference evidence="12" key="1">
    <citation type="journal article" date="2011" name="Brief. Bioinform.">
        <title>Phylogenetic-based propagation of functional annotations within the Gene Ontology consortium.</title>
        <authorList>
            <person name="Gaudet P."/>
            <person name="Livstone M.S."/>
            <person name="Lewis S.E."/>
            <person name="Thomas P.D."/>
        </authorList>
    </citation>
    <scope>NUCLEOTIDE SEQUENCE</scope>
    <source>
        <strain evidence="12">Tuebingen</strain>
    </source>
</reference>
<protein>
    <recommendedName>
        <fullName evidence="4">Centromere protein Q</fullName>
    </recommendedName>
</protein>
<evidence type="ECO:0000313" key="12">
    <source>
        <dbReference type="RefSeq" id="NP_001314937.1"/>
    </source>
</evidence>
<keyword evidence="8" id="KW-0175">Coiled coil</keyword>
<reference evidence="10 11" key="3">
    <citation type="journal article" date="2013" name="Nature">
        <title>The zebrafish reference genome sequence and its relationship to the human genome.</title>
        <authorList>
            <consortium name="Genome Reference Consortium Zebrafish"/>
            <person name="Howe K."/>
            <person name="Clark M.D."/>
            <person name="Torroja C.F."/>
            <person name="Torrance J."/>
            <person name="Berthelot C."/>
            <person name="Muffato M."/>
            <person name="Collins J.E."/>
            <person name="Humphray S."/>
            <person name="McLaren K."/>
            <person name="Matthews L."/>
            <person name="McLaren S."/>
            <person name="Sealy I."/>
            <person name="Caccamo M."/>
            <person name="Churcher C."/>
            <person name="Scott C."/>
            <person name="Barrett J.C."/>
            <person name="Koch R."/>
            <person name="Rauch G.J."/>
            <person name="White S."/>
            <person name="Chow W."/>
            <person name="Kilian B."/>
            <person name="Quintais L.T."/>
            <person name="Guerra-Assuncao J.A."/>
            <person name="Zhou Y."/>
            <person name="Gu Y."/>
            <person name="Yen J."/>
            <person name="Vogel J.H."/>
            <person name="Eyre T."/>
            <person name="Redmond S."/>
            <person name="Banerjee R."/>
            <person name="Chi J."/>
            <person name="Fu B."/>
            <person name="Langley E."/>
            <person name="Maguire S.F."/>
            <person name="Laird G.K."/>
            <person name="Lloyd D."/>
            <person name="Kenyon E."/>
            <person name="Donaldson S."/>
            <person name="Sehra H."/>
            <person name="Almeida-King J."/>
            <person name="Loveland J."/>
            <person name="Trevanion S."/>
            <person name="Jones M."/>
            <person name="Quail M."/>
            <person name="Willey D."/>
            <person name="Hunt A."/>
            <person name="Burton J."/>
            <person name="Sims S."/>
            <person name="McLay K."/>
            <person name="Plumb B."/>
            <person name="Davis J."/>
            <person name="Clee C."/>
            <person name="Oliver K."/>
            <person name="Clark R."/>
            <person name="Riddle C."/>
            <person name="Elliot D."/>
            <person name="Eliott D."/>
            <person name="Threadgold G."/>
            <person name="Harden G."/>
            <person name="Ware D."/>
            <person name="Begum S."/>
            <person name="Mortimore B."/>
            <person name="Mortimer B."/>
            <person name="Kerry G."/>
            <person name="Heath P."/>
            <person name="Phillimore B."/>
            <person name="Tracey A."/>
            <person name="Corby N."/>
            <person name="Dunn M."/>
            <person name="Johnson C."/>
            <person name="Wood J."/>
            <person name="Clark S."/>
            <person name="Pelan S."/>
            <person name="Griffiths G."/>
            <person name="Smith M."/>
            <person name="Glithero R."/>
            <person name="Howden P."/>
            <person name="Barker N."/>
            <person name="Lloyd C."/>
            <person name="Stevens C."/>
            <person name="Harley J."/>
            <person name="Holt K."/>
            <person name="Panagiotidis G."/>
            <person name="Lovell J."/>
            <person name="Beasley H."/>
            <person name="Henderson C."/>
            <person name="Gordon D."/>
            <person name="Auger K."/>
            <person name="Wright D."/>
            <person name="Collins J."/>
            <person name="Raisen C."/>
            <person name="Dyer L."/>
            <person name="Leung K."/>
            <person name="Robertson L."/>
            <person name="Ambridge K."/>
            <person name="Leongamornlert D."/>
            <person name="McGuire S."/>
            <person name="Gilderthorp R."/>
            <person name="Griffiths C."/>
            <person name="Manthravadi D."/>
            <person name="Nichol S."/>
            <person name="Barker G."/>
            <person name="Whitehead S."/>
            <person name="Kay M."/>
            <person name="Brown J."/>
            <person name="Murnane C."/>
            <person name="Gray E."/>
            <person name="Humphries M."/>
            <person name="Sycamore N."/>
            <person name="Barker D."/>
            <person name="Saunders D."/>
            <person name="Wallis J."/>
            <person name="Babbage A."/>
            <person name="Hammond S."/>
            <person name="Mashreghi-Mohammadi M."/>
            <person name="Barr L."/>
            <person name="Martin S."/>
            <person name="Wray P."/>
            <person name="Ellington A."/>
            <person name="Matthews N."/>
            <person name="Ellwood M."/>
            <person name="Woodmansey R."/>
            <person name="Clark G."/>
            <person name="Cooper J."/>
            <person name="Cooper J."/>
            <person name="Tromans A."/>
            <person name="Grafham D."/>
            <person name="Skuce C."/>
            <person name="Pandian R."/>
            <person name="Andrews R."/>
            <person name="Harrison E."/>
            <person name="Kimberley A."/>
            <person name="Garnett J."/>
            <person name="Fosker N."/>
            <person name="Hall R."/>
            <person name="Garner P."/>
            <person name="Kelly D."/>
            <person name="Bird C."/>
            <person name="Palmer S."/>
            <person name="Gehring I."/>
            <person name="Berger A."/>
            <person name="Dooley C.M."/>
            <person name="Ersan-Urun Z."/>
            <person name="Eser C."/>
            <person name="Geiger H."/>
            <person name="Geisler M."/>
            <person name="Karotki L."/>
            <person name="Kirn A."/>
            <person name="Konantz J."/>
            <person name="Konantz M."/>
            <person name="Oberlander M."/>
            <person name="Rudolph-Geiger S."/>
            <person name="Teucke M."/>
            <person name="Lanz C."/>
            <person name="Raddatz G."/>
            <person name="Osoegawa K."/>
            <person name="Zhu B."/>
            <person name="Rapp A."/>
            <person name="Widaa S."/>
            <person name="Langford C."/>
            <person name="Yang F."/>
            <person name="Schuster S.C."/>
            <person name="Carter N.P."/>
            <person name="Harrow J."/>
            <person name="Ning Z."/>
            <person name="Herrero J."/>
            <person name="Searle S.M."/>
            <person name="Enright A."/>
            <person name="Geisler R."/>
            <person name="Plasterk R.H."/>
            <person name="Lee C."/>
            <person name="Westerfield M."/>
            <person name="de Jong P.J."/>
            <person name="Zon L.I."/>
            <person name="Postlethwait J.H."/>
            <person name="Nusslein-Volhard C."/>
            <person name="Hubbard T.J."/>
            <person name="Roest Crollius H."/>
            <person name="Rogers J."/>
            <person name="Stemple D.L."/>
        </authorList>
    </citation>
    <scope>NUCLEOTIDE SEQUENCE [LARGE SCALE GENOMIC DNA]</scope>
    <source>
        <strain evidence="10">Tuebingen</strain>
    </source>
</reference>
<dbReference type="KEGG" id="dre:101885540"/>
<dbReference type="Ensembl" id="ENSDART00000179731.1">
    <property type="protein sequence ID" value="ENSDARP00000151560.1"/>
    <property type="gene ID" value="ENSDARG00000041570.9"/>
</dbReference>
<sequence length="257" mass="29013">MKPARGSGRASTRGPRGAAERKAHKTRQKSISRAEGPHPHLSQKSSAMVGKSKNQRNWKPLTKSSILALRNMFDMSILSVLTLKTKEKEESQKHLNIIKDRFLAKCAQLSVPPRKRGDMMSASRQFSTESKKSEHGKKTLQALEENMSSIVSTLEEMEVKMERLQEKCRIMSSRIEEEEEKAQEFLQLSEETVLHLPALQSRSADEPTLQEQLMQTVPNPPAVVKALHPTPVLEDVRVFLELAHKQVDHAEKAAHND</sequence>
<dbReference type="OrthoDB" id="8927710at2759"/>
<evidence type="ECO:0000313" key="11">
    <source>
        <dbReference type="Proteomes" id="UP000000437"/>
    </source>
</evidence>
<comment type="subcellular location">
    <subcellularLocation>
        <location evidence="2">Chromosome</location>
        <location evidence="2">Centromere</location>
    </subcellularLocation>
    <subcellularLocation>
        <location evidence="1">Nucleus</location>
    </subcellularLocation>
</comment>
<dbReference type="ExpressionAtlas" id="A0A2R8QAK7">
    <property type="expression patterns" value="baseline and differential"/>
</dbReference>
<proteinExistence type="evidence at protein level"/>
<feature type="region of interest" description="Disordered" evidence="9">
    <location>
        <begin position="1"/>
        <end position="59"/>
    </location>
</feature>
<name>A0A2R8QAK7_DANRE</name>
<evidence type="ECO:0007829" key="14">
    <source>
        <dbReference type="PeptideAtlas" id="A0A2R8QAK7"/>
    </source>
</evidence>
<comment type="similarity">
    <text evidence="3">Belongs to the CENP-Q/OKP1 family.</text>
</comment>
<dbReference type="AlphaFoldDB" id="A0A2R8QAK7"/>
<dbReference type="RefSeq" id="NP_001314937.1">
    <property type="nucleotide sequence ID" value="NM_001328008.1"/>
</dbReference>
<evidence type="ECO:0000256" key="4">
    <source>
        <dbReference type="ARBA" id="ARBA00016397"/>
    </source>
</evidence>
<evidence type="ECO:0000256" key="7">
    <source>
        <dbReference type="ARBA" id="ARBA00023328"/>
    </source>
</evidence>
<evidence type="ECO:0000256" key="6">
    <source>
        <dbReference type="ARBA" id="ARBA00023242"/>
    </source>
</evidence>
<evidence type="ECO:0000313" key="10">
    <source>
        <dbReference type="Ensembl" id="ENSDARP00000151560"/>
    </source>
</evidence>
<accession>A0A8M1P9D8</accession>
<dbReference type="PANTHER" id="PTHR31345">
    <property type="entry name" value="CENTROMERE PROTEIN Q"/>
    <property type="match status" value="1"/>
</dbReference>
<keyword evidence="14" id="KW-1267">Proteomics identification</keyword>
<evidence type="ECO:0000256" key="9">
    <source>
        <dbReference type="SAM" id="MobiDB-lite"/>
    </source>
</evidence>
<dbReference type="Pfam" id="PF13094">
    <property type="entry name" value="CENP-Q"/>
    <property type="match status" value="1"/>
</dbReference>
<dbReference type="CTD" id="55166"/>
<gene>
    <name evidence="12 13" type="primary">cenpq</name>
    <name evidence="10" type="synonym">mrpl39</name>
</gene>
<dbReference type="PANTHER" id="PTHR31345:SF3">
    <property type="entry name" value="CENTROMERE PROTEIN Q"/>
    <property type="match status" value="1"/>
</dbReference>
<keyword evidence="5" id="KW-0158">Chromosome</keyword>
<reference evidence="12" key="6">
    <citation type="submission" date="2025-04" db="UniProtKB">
        <authorList>
            <consortium name="RefSeq"/>
        </authorList>
    </citation>
    <scope>IDENTIFICATION</scope>
    <source>
        <strain evidence="12">Tuebingen</strain>
    </source>
</reference>
<dbReference type="ZFIN" id="ZDB-GENE-030131-6520">
    <property type="gene designation" value="mrpl39"/>
</dbReference>